<dbReference type="GO" id="GO:0009279">
    <property type="term" value="C:cell outer membrane"/>
    <property type="evidence" value="ECO:0007669"/>
    <property type="project" value="UniProtKB-SubCell"/>
</dbReference>
<dbReference type="GO" id="GO:0007155">
    <property type="term" value="P:cell adhesion"/>
    <property type="evidence" value="ECO:0007669"/>
    <property type="project" value="InterPro"/>
</dbReference>
<dbReference type="OrthoDB" id="1522982at2"/>
<dbReference type="Gene3D" id="4.10.1080.10">
    <property type="entry name" value="TSP type-3 repeat"/>
    <property type="match status" value="1"/>
</dbReference>
<evidence type="ECO:0000313" key="10">
    <source>
        <dbReference type="Proteomes" id="UP000275719"/>
    </source>
</evidence>
<keyword evidence="3 5" id="KW-0472">Membrane</keyword>
<evidence type="ECO:0000256" key="6">
    <source>
        <dbReference type="SAM" id="Coils"/>
    </source>
</evidence>
<feature type="domain" description="OmpA-like" evidence="8">
    <location>
        <begin position="334"/>
        <end position="448"/>
    </location>
</feature>
<reference evidence="9 10" key="1">
    <citation type="submission" date="2018-11" db="EMBL/GenBank/DDBJ databases">
        <title>Flavobacterium sp. nov., YIM 102701-2 draft genome.</title>
        <authorList>
            <person name="Li G."/>
            <person name="Jiang Y."/>
        </authorList>
    </citation>
    <scope>NUCLEOTIDE SEQUENCE [LARGE SCALE GENOMIC DNA]</scope>
    <source>
        <strain evidence="9 10">YIM 102701-2</strain>
    </source>
</reference>
<dbReference type="Gene3D" id="3.30.1330.60">
    <property type="entry name" value="OmpA-like domain"/>
    <property type="match status" value="1"/>
</dbReference>
<evidence type="ECO:0000256" key="7">
    <source>
        <dbReference type="SAM" id="SignalP"/>
    </source>
</evidence>
<dbReference type="EMBL" id="RQVQ01000011">
    <property type="protein sequence ID" value="RRJ91289.1"/>
    <property type="molecule type" value="Genomic_DNA"/>
</dbReference>
<dbReference type="InterPro" id="IPR036737">
    <property type="entry name" value="OmpA-like_sf"/>
</dbReference>
<dbReference type="InterPro" id="IPR003367">
    <property type="entry name" value="Thrombospondin_3-like_rpt"/>
</dbReference>
<feature type="coiled-coil region" evidence="6">
    <location>
        <begin position="243"/>
        <end position="277"/>
    </location>
</feature>
<sequence>MKKLLLPLLTLFIANNSVTAQTSEYNKWSVELNGGANKALHNWGEGYNAPFNFLHTNAGVRFMVNSKFGLKASFGYDNLKNGDHSKSFKTDIYRYNLEGIINVGRVLSFEEWTNTIGILLHAGAGYTTFNYGNFPDRNDNAVNIMVGVTPQIRLSNRIALTLDVTAINNFKQAYTWDGSVRPNNNLNASGTVNVDGQTGNVDISVPDPSQKFLKHLNPMLNTTIGVTFYLGNKSTHADWYVAKDEENTEVLEIQNELEEIQNKYNTLEEKLRDTDNDGTPDYLDNCINVPGPIENRGCPWPDADKDGTPDHLDQCPDVAGPKSNHGCPVMEKKDVEQMNSYARTILFNTNQSTFQTQSFLVLDNIVKKMTEFPNTKFNIYGYTDNTGNDKINIPLSDARANAVKNYLVKNGIKADRLTAKGFGSADPIDSNKTAAGRANNRRTEIILK</sequence>
<dbReference type="InterPro" id="IPR028974">
    <property type="entry name" value="TSP_type-3_rpt"/>
</dbReference>
<dbReference type="PANTHER" id="PTHR30329:SF21">
    <property type="entry name" value="LIPOPROTEIN YIAD-RELATED"/>
    <property type="match status" value="1"/>
</dbReference>
<evidence type="ECO:0000256" key="2">
    <source>
        <dbReference type="ARBA" id="ARBA00022729"/>
    </source>
</evidence>
<dbReference type="InterPro" id="IPR006665">
    <property type="entry name" value="OmpA-like"/>
</dbReference>
<gene>
    <name evidence="9" type="ORF">EG240_06355</name>
</gene>
<evidence type="ECO:0000259" key="8">
    <source>
        <dbReference type="PROSITE" id="PS51123"/>
    </source>
</evidence>
<accession>A0A3P3WCD1</accession>
<keyword evidence="6" id="KW-0175">Coiled coil</keyword>
<dbReference type="InterPro" id="IPR050330">
    <property type="entry name" value="Bact_OuterMem_StrucFunc"/>
</dbReference>
<evidence type="ECO:0000313" key="9">
    <source>
        <dbReference type="EMBL" id="RRJ91289.1"/>
    </source>
</evidence>
<dbReference type="SUPFAM" id="SSF103088">
    <property type="entry name" value="OmpA-like"/>
    <property type="match status" value="1"/>
</dbReference>
<keyword evidence="4" id="KW-0998">Cell outer membrane</keyword>
<comment type="subcellular location">
    <subcellularLocation>
        <location evidence="1">Cell outer membrane</location>
    </subcellularLocation>
</comment>
<dbReference type="Pfam" id="PF00691">
    <property type="entry name" value="OmpA"/>
    <property type="match status" value="1"/>
</dbReference>
<dbReference type="RefSeq" id="WP_125018557.1">
    <property type="nucleotide sequence ID" value="NZ_RQVQ01000011.1"/>
</dbReference>
<keyword evidence="2 7" id="KW-0732">Signal</keyword>
<proteinExistence type="predicted"/>
<dbReference type="AlphaFoldDB" id="A0A3P3WCD1"/>
<dbReference type="PROSITE" id="PS51123">
    <property type="entry name" value="OMPA_2"/>
    <property type="match status" value="1"/>
</dbReference>
<dbReference type="InterPro" id="IPR006664">
    <property type="entry name" value="OMP_bac"/>
</dbReference>
<dbReference type="GO" id="GO:0005509">
    <property type="term" value="F:calcium ion binding"/>
    <property type="evidence" value="ECO:0007669"/>
    <property type="project" value="InterPro"/>
</dbReference>
<dbReference type="SUPFAM" id="SSF103647">
    <property type="entry name" value="TSP type-3 repeat"/>
    <property type="match status" value="1"/>
</dbReference>
<organism evidence="9 10">
    <name type="scientific">Paenimyroides tangerinum</name>
    <dbReference type="NCBI Taxonomy" id="2488728"/>
    <lineage>
        <taxon>Bacteria</taxon>
        <taxon>Pseudomonadati</taxon>
        <taxon>Bacteroidota</taxon>
        <taxon>Flavobacteriia</taxon>
        <taxon>Flavobacteriales</taxon>
        <taxon>Flavobacteriaceae</taxon>
        <taxon>Paenimyroides</taxon>
    </lineage>
</organism>
<comment type="caution">
    <text evidence="9">The sequence shown here is derived from an EMBL/GenBank/DDBJ whole genome shotgun (WGS) entry which is preliminary data.</text>
</comment>
<dbReference type="Pfam" id="PF02412">
    <property type="entry name" value="TSP_3"/>
    <property type="match status" value="2"/>
</dbReference>
<protein>
    <submittedName>
        <fullName evidence="9">OmpA family protein</fullName>
    </submittedName>
</protein>
<feature type="signal peptide" evidence="7">
    <location>
        <begin position="1"/>
        <end position="20"/>
    </location>
</feature>
<evidence type="ECO:0000256" key="5">
    <source>
        <dbReference type="PROSITE-ProRule" id="PRU00473"/>
    </source>
</evidence>
<evidence type="ECO:0000256" key="3">
    <source>
        <dbReference type="ARBA" id="ARBA00023136"/>
    </source>
</evidence>
<evidence type="ECO:0000256" key="1">
    <source>
        <dbReference type="ARBA" id="ARBA00004442"/>
    </source>
</evidence>
<dbReference type="PANTHER" id="PTHR30329">
    <property type="entry name" value="STATOR ELEMENT OF FLAGELLAR MOTOR COMPLEX"/>
    <property type="match status" value="1"/>
</dbReference>
<dbReference type="CDD" id="cd07185">
    <property type="entry name" value="OmpA_C-like"/>
    <property type="match status" value="1"/>
</dbReference>
<evidence type="ECO:0000256" key="4">
    <source>
        <dbReference type="ARBA" id="ARBA00023237"/>
    </source>
</evidence>
<dbReference type="PRINTS" id="PR01021">
    <property type="entry name" value="OMPADOMAIN"/>
</dbReference>
<feature type="chain" id="PRO_5018286526" evidence="7">
    <location>
        <begin position="21"/>
        <end position="448"/>
    </location>
</feature>
<dbReference type="Proteomes" id="UP000275719">
    <property type="component" value="Unassembled WGS sequence"/>
</dbReference>
<name>A0A3P3WCD1_9FLAO</name>
<keyword evidence="10" id="KW-1185">Reference proteome</keyword>